<sequence length="101" mass="10841">MSFANAVKERLGIIGLVPCAVGGTAIKEWARGTPLYENMVKRAAAAVQGGSGEIKAMLWYQGESDALTQHDADSYKENMETLIHNVRAALNLPSLPVIQVS</sequence>
<dbReference type="Gene3D" id="3.40.50.1110">
    <property type="entry name" value="SGNH hydrolase"/>
    <property type="match status" value="1"/>
</dbReference>
<dbReference type="InterPro" id="IPR052940">
    <property type="entry name" value="Carb_Esterase_6"/>
</dbReference>
<evidence type="ECO:0000313" key="3">
    <source>
        <dbReference type="EMBL" id="CAI9769973.1"/>
    </source>
</evidence>
<accession>A0AAD1ZHT1</accession>
<evidence type="ECO:0000313" key="4">
    <source>
        <dbReference type="Proteomes" id="UP000834106"/>
    </source>
</evidence>
<evidence type="ECO:0000259" key="2">
    <source>
        <dbReference type="Pfam" id="PF03629"/>
    </source>
</evidence>
<dbReference type="InterPro" id="IPR005181">
    <property type="entry name" value="SASA"/>
</dbReference>
<gene>
    <name evidence="3" type="ORF">FPE_LOCUS16317</name>
</gene>
<evidence type="ECO:0000256" key="1">
    <source>
        <dbReference type="ARBA" id="ARBA00022801"/>
    </source>
</evidence>
<dbReference type="PANTHER" id="PTHR31988:SF19">
    <property type="entry name" value="9-O-ACETYL-N-ACETYLNEURAMINIC ACID DEACETYLASE-RELATED"/>
    <property type="match status" value="1"/>
</dbReference>
<keyword evidence="1" id="KW-0378">Hydrolase</keyword>
<keyword evidence="4" id="KW-1185">Reference proteome</keyword>
<name>A0AAD1ZHT1_9LAMI</name>
<dbReference type="Proteomes" id="UP000834106">
    <property type="component" value="Chromosome 10"/>
</dbReference>
<reference evidence="3" key="1">
    <citation type="submission" date="2023-05" db="EMBL/GenBank/DDBJ databases">
        <authorList>
            <person name="Huff M."/>
        </authorList>
    </citation>
    <scope>NUCLEOTIDE SEQUENCE</scope>
</reference>
<dbReference type="GO" id="GO:0016787">
    <property type="term" value="F:hydrolase activity"/>
    <property type="evidence" value="ECO:0007669"/>
    <property type="project" value="UniProtKB-KW"/>
</dbReference>
<dbReference type="InterPro" id="IPR036514">
    <property type="entry name" value="SGNH_hydro_sf"/>
</dbReference>
<proteinExistence type="predicted"/>
<dbReference type="SUPFAM" id="SSF52266">
    <property type="entry name" value="SGNH hydrolase"/>
    <property type="match status" value="1"/>
</dbReference>
<dbReference type="Pfam" id="PF03629">
    <property type="entry name" value="SASA"/>
    <property type="match status" value="1"/>
</dbReference>
<organism evidence="3 4">
    <name type="scientific">Fraxinus pennsylvanica</name>
    <dbReference type="NCBI Taxonomy" id="56036"/>
    <lineage>
        <taxon>Eukaryota</taxon>
        <taxon>Viridiplantae</taxon>
        <taxon>Streptophyta</taxon>
        <taxon>Embryophyta</taxon>
        <taxon>Tracheophyta</taxon>
        <taxon>Spermatophyta</taxon>
        <taxon>Magnoliopsida</taxon>
        <taxon>eudicotyledons</taxon>
        <taxon>Gunneridae</taxon>
        <taxon>Pentapetalae</taxon>
        <taxon>asterids</taxon>
        <taxon>lamiids</taxon>
        <taxon>Lamiales</taxon>
        <taxon>Oleaceae</taxon>
        <taxon>Oleeae</taxon>
        <taxon>Fraxinus</taxon>
    </lineage>
</organism>
<dbReference type="AlphaFoldDB" id="A0AAD1ZHT1"/>
<dbReference type="PANTHER" id="PTHR31988">
    <property type="entry name" value="ESTERASE, PUTATIVE (DUF303)-RELATED"/>
    <property type="match status" value="1"/>
</dbReference>
<dbReference type="EMBL" id="OU503045">
    <property type="protein sequence ID" value="CAI9769973.1"/>
    <property type="molecule type" value="Genomic_DNA"/>
</dbReference>
<feature type="domain" description="Sialate O-acetylesterase" evidence="2">
    <location>
        <begin position="1"/>
        <end position="100"/>
    </location>
</feature>
<protein>
    <recommendedName>
        <fullName evidence="2">Sialate O-acetylesterase domain-containing protein</fullName>
    </recommendedName>
</protein>